<sequence length="254" mass="28441">MLAFKGLYLKDLKISKGNFLIGMGLLFLIVVFAYGLRGYFGEPLVPLIFFFAILVLHVLYLPVILFTSLQLEGQSQLWLHNPNGGIKLFLSKLGAALTYYSASLLATFLLLQFAISTTEISEDLYGMTEVLNNHLLLVIGGVTLTGIYISVWLLFYWTLYHSLKGIPFLSRIRWLVLLVVWIVISTVSNYLAETKVFEVIQEKGTVQLNIFSSQFVDMTGTVGQINLVSIALHVVTAIAVFLISVLLLERKVEV</sequence>
<keyword evidence="1" id="KW-0812">Transmembrane</keyword>
<dbReference type="Proteomes" id="UP000682111">
    <property type="component" value="Unassembled WGS sequence"/>
</dbReference>
<gene>
    <name evidence="2" type="primary">yhcE</name>
    <name evidence="2" type="ORF">J27TS8_03320</name>
</gene>
<evidence type="ECO:0000313" key="2">
    <source>
        <dbReference type="EMBL" id="GIN60339.1"/>
    </source>
</evidence>
<dbReference type="RefSeq" id="WP_095307071.1">
    <property type="nucleotide sequence ID" value="NZ_BORC01000001.1"/>
</dbReference>
<feature type="transmembrane region" description="Helical" evidence="1">
    <location>
        <begin position="172"/>
        <end position="192"/>
    </location>
</feature>
<dbReference type="AlphaFoldDB" id="A0A919WEI0"/>
<evidence type="ECO:0000256" key="1">
    <source>
        <dbReference type="SAM" id="Phobius"/>
    </source>
</evidence>
<dbReference type="OrthoDB" id="2962380at2"/>
<keyword evidence="1" id="KW-0472">Membrane</keyword>
<dbReference type="EMBL" id="BORC01000001">
    <property type="protein sequence ID" value="GIN60339.1"/>
    <property type="molecule type" value="Genomic_DNA"/>
</dbReference>
<evidence type="ECO:0000313" key="3">
    <source>
        <dbReference type="Proteomes" id="UP000682111"/>
    </source>
</evidence>
<organism evidence="2 3">
    <name type="scientific">Robertmurraya siralis</name>
    <dbReference type="NCBI Taxonomy" id="77777"/>
    <lineage>
        <taxon>Bacteria</taxon>
        <taxon>Bacillati</taxon>
        <taxon>Bacillota</taxon>
        <taxon>Bacilli</taxon>
        <taxon>Bacillales</taxon>
        <taxon>Bacillaceae</taxon>
        <taxon>Robertmurraya</taxon>
    </lineage>
</organism>
<feature type="transmembrane region" description="Helical" evidence="1">
    <location>
        <begin position="89"/>
        <end position="115"/>
    </location>
</feature>
<accession>A0A919WEI0</accession>
<keyword evidence="1" id="KW-1133">Transmembrane helix</keyword>
<reference evidence="2" key="1">
    <citation type="submission" date="2021-03" db="EMBL/GenBank/DDBJ databases">
        <title>Antimicrobial resistance genes in bacteria isolated from Japanese honey, and their potential for conferring macrolide and lincosamide resistance in the American foulbrood pathogen Paenibacillus larvae.</title>
        <authorList>
            <person name="Okamoto M."/>
            <person name="Kumagai M."/>
            <person name="Kanamori H."/>
            <person name="Takamatsu D."/>
        </authorList>
    </citation>
    <scope>NUCLEOTIDE SEQUENCE</scope>
    <source>
        <strain evidence="2">J27TS8</strain>
    </source>
</reference>
<feature type="transmembrane region" description="Helical" evidence="1">
    <location>
        <begin position="20"/>
        <end position="40"/>
    </location>
</feature>
<comment type="caution">
    <text evidence="2">The sequence shown here is derived from an EMBL/GenBank/DDBJ whole genome shotgun (WGS) entry which is preliminary data.</text>
</comment>
<keyword evidence="3" id="KW-1185">Reference proteome</keyword>
<protein>
    <submittedName>
        <fullName evidence="2">Uncharacterized protein</fullName>
    </submittedName>
</protein>
<feature type="transmembrane region" description="Helical" evidence="1">
    <location>
        <begin position="225"/>
        <end position="248"/>
    </location>
</feature>
<feature type="transmembrane region" description="Helical" evidence="1">
    <location>
        <begin position="135"/>
        <end position="160"/>
    </location>
</feature>
<proteinExistence type="predicted"/>
<name>A0A919WEI0_9BACI</name>
<feature type="transmembrane region" description="Helical" evidence="1">
    <location>
        <begin position="46"/>
        <end position="69"/>
    </location>
</feature>